<evidence type="ECO:0000256" key="4">
    <source>
        <dbReference type="ARBA" id="ARBA00022490"/>
    </source>
</evidence>
<dbReference type="SUPFAM" id="SSF48371">
    <property type="entry name" value="ARM repeat"/>
    <property type="match status" value="1"/>
</dbReference>
<evidence type="ECO:0000256" key="5">
    <source>
        <dbReference type="ARBA" id="ARBA00022927"/>
    </source>
</evidence>
<dbReference type="InterPro" id="IPR001494">
    <property type="entry name" value="Importin-beta_N"/>
</dbReference>
<evidence type="ECO:0000313" key="8">
    <source>
        <dbReference type="Proteomes" id="UP000095287"/>
    </source>
</evidence>
<keyword evidence="6" id="KW-0539">Nucleus</keyword>
<dbReference type="PANTHER" id="PTHR10997:SF18">
    <property type="entry name" value="D-IMPORTIN 7_RANBP7"/>
    <property type="match status" value="1"/>
</dbReference>
<dbReference type="GO" id="GO:0031267">
    <property type="term" value="F:small GTPase binding"/>
    <property type="evidence" value="ECO:0007669"/>
    <property type="project" value="InterPro"/>
</dbReference>
<dbReference type="GO" id="GO:0006606">
    <property type="term" value="P:protein import into nucleus"/>
    <property type="evidence" value="ECO:0007669"/>
    <property type="project" value="TreeGrafter"/>
</dbReference>
<evidence type="ECO:0000256" key="1">
    <source>
        <dbReference type="ARBA" id="ARBA00004123"/>
    </source>
</evidence>
<dbReference type="InterPro" id="IPR016024">
    <property type="entry name" value="ARM-type_fold"/>
</dbReference>
<organism evidence="8 9">
    <name type="scientific">Steinernema glaseri</name>
    <dbReference type="NCBI Taxonomy" id="37863"/>
    <lineage>
        <taxon>Eukaryota</taxon>
        <taxon>Metazoa</taxon>
        <taxon>Ecdysozoa</taxon>
        <taxon>Nematoda</taxon>
        <taxon>Chromadorea</taxon>
        <taxon>Rhabditida</taxon>
        <taxon>Tylenchina</taxon>
        <taxon>Panagrolaimomorpha</taxon>
        <taxon>Strongyloidoidea</taxon>
        <taxon>Steinernematidae</taxon>
        <taxon>Steinernema</taxon>
    </lineage>
</organism>
<evidence type="ECO:0000256" key="6">
    <source>
        <dbReference type="ARBA" id="ARBA00023242"/>
    </source>
</evidence>
<evidence type="ECO:0000256" key="2">
    <source>
        <dbReference type="ARBA" id="ARBA00004496"/>
    </source>
</evidence>
<dbReference type="AlphaFoldDB" id="A0A1I8A6K9"/>
<proteinExistence type="predicted"/>
<dbReference type="PANTHER" id="PTHR10997">
    <property type="entry name" value="IMPORTIN-7, 8, 11"/>
    <property type="match status" value="1"/>
</dbReference>
<keyword evidence="4" id="KW-0963">Cytoplasm</keyword>
<feature type="domain" description="Importin N-terminal" evidence="7">
    <location>
        <begin position="155"/>
        <end position="231"/>
    </location>
</feature>
<reference evidence="9" key="1">
    <citation type="submission" date="2016-11" db="UniProtKB">
        <authorList>
            <consortium name="WormBaseParasite"/>
        </authorList>
    </citation>
    <scope>IDENTIFICATION</scope>
</reference>
<protein>
    <submittedName>
        <fullName evidence="9">Importin N-terminal domain-containing protein</fullName>
    </submittedName>
</protein>
<keyword evidence="3" id="KW-0813">Transport</keyword>
<dbReference type="InterPro" id="IPR011989">
    <property type="entry name" value="ARM-like"/>
</dbReference>
<evidence type="ECO:0000313" key="9">
    <source>
        <dbReference type="WBParaSite" id="L893_g33370.t1"/>
    </source>
</evidence>
<dbReference type="PROSITE" id="PS50166">
    <property type="entry name" value="IMPORTIN_B_NT"/>
    <property type="match status" value="1"/>
</dbReference>
<accession>A0A1I8A6K9</accession>
<keyword evidence="8" id="KW-1185">Reference proteome</keyword>
<dbReference type="WBParaSite" id="L893_g33370.t1">
    <property type="protein sequence ID" value="L893_g33370.t1"/>
    <property type="gene ID" value="L893_g33370"/>
</dbReference>
<dbReference type="Pfam" id="PF03810">
    <property type="entry name" value="IBN_N"/>
    <property type="match status" value="1"/>
</dbReference>
<dbReference type="GO" id="GO:0005635">
    <property type="term" value="C:nuclear envelope"/>
    <property type="evidence" value="ECO:0007669"/>
    <property type="project" value="TreeGrafter"/>
</dbReference>
<dbReference type="GO" id="GO:0005829">
    <property type="term" value="C:cytosol"/>
    <property type="evidence" value="ECO:0007669"/>
    <property type="project" value="TreeGrafter"/>
</dbReference>
<dbReference type="Gene3D" id="1.25.10.10">
    <property type="entry name" value="Leucine-rich Repeat Variant"/>
    <property type="match status" value="1"/>
</dbReference>
<dbReference type="SMART" id="SM00913">
    <property type="entry name" value="IBN_N"/>
    <property type="match status" value="1"/>
</dbReference>
<dbReference type="InterPro" id="IPR013598">
    <property type="entry name" value="Exportin-1/Importin-b-like"/>
</dbReference>
<keyword evidence="5" id="KW-0653">Protein transport</keyword>
<dbReference type="Pfam" id="PF08389">
    <property type="entry name" value="Xpo1"/>
    <property type="match status" value="1"/>
</dbReference>
<dbReference type="Proteomes" id="UP000095287">
    <property type="component" value="Unplaced"/>
</dbReference>
<name>A0A1I8A6K9_9BILA</name>
<sequence>MTTNPAAKEPLLREEIADSCFMNSELGRGSKNGREVTGFGFCILCSYKLIILWWRRWRLSATDRLAPPCWPEFVPPGYLITRRFCSYLAADFFVSHERSKVLMRVGSVAYVFAFKGPLRHWPAMDVAQNGSFSMDRDKIAQALKATTSSTDQAAAAVFLNEASQMVGFSPMMVHFLMDEHLNPSVRQAAVLYLKNLISQNWTQNDEDTPSFVLPEQDKQIIRQHIVDCIVASPEAIRVQLCTGVQHIMRADFPEQWPSVIDKVVSLLETTDGPSWLGALLVIHRLAKLYEYKRQKEKGPLIAAMQRLLPMMFQRLIALIDDVSQESCLLQKLILKTFFCLIQFSMNTDMFNIDSFNHWVEIFRRIIERPVPAEVDQLDDAEKTETVWWKCKKWALKIMNRIFDKYGSPGQTEPHGYTAFATAYLDNHAIPTVHTVLAVLHEKAVGNFVSEQVIYHGLSYLANAVSHSKTWKAIKPYITEMTSSLIFPLMRHDDDDEELWDENPEEFIRFKYDIFEDLHNPEAAAANFLQSASKRKDILPAILQFIVNVLSQSQDARDIDGALHIVGELAEALNRA</sequence>
<evidence type="ECO:0000256" key="3">
    <source>
        <dbReference type="ARBA" id="ARBA00022448"/>
    </source>
</evidence>
<evidence type="ECO:0000259" key="7">
    <source>
        <dbReference type="PROSITE" id="PS50166"/>
    </source>
</evidence>
<comment type="subcellular location">
    <subcellularLocation>
        <location evidence="2">Cytoplasm</location>
    </subcellularLocation>
    <subcellularLocation>
        <location evidence="1">Nucleus</location>
    </subcellularLocation>
</comment>